<sequence>MTLFRYLTHLKYFSLEKFLNPTSHFVKDFEFSEAVLELYVFKTVKTTGEFHWREIPFFLAYSEEISEGGGMVLTQTNGVLMRADRPLLKRAVGFSSHQLNIRDAMHKSVTAYKTCD</sequence>
<evidence type="ECO:0000313" key="1">
    <source>
        <dbReference type="EMBL" id="KAI1716385.1"/>
    </source>
</evidence>
<evidence type="ECO:0000313" key="2">
    <source>
        <dbReference type="Proteomes" id="UP001201812"/>
    </source>
</evidence>
<dbReference type="EMBL" id="JAKKPZ010000010">
    <property type="protein sequence ID" value="KAI1716385.1"/>
    <property type="molecule type" value="Genomic_DNA"/>
</dbReference>
<gene>
    <name evidence="1" type="ORF">DdX_07432</name>
</gene>
<protein>
    <submittedName>
        <fullName evidence="1">Uncharacterized protein</fullName>
    </submittedName>
</protein>
<organism evidence="1 2">
    <name type="scientific">Ditylenchus destructor</name>
    <dbReference type="NCBI Taxonomy" id="166010"/>
    <lineage>
        <taxon>Eukaryota</taxon>
        <taxon>Metazoa</taxon>
        <taxon>Ecdysozoa</taxon>
        <taxon>Nematoda</taxon>
        <taxon>Chromadorea</taxon>
        <taxon>Rhabditida</taxon>
        <taxon>Tylenchina</taxon>
        <taxon>Tylenchomorpha</taxon>
        <taxon>Sphaerularioidea</taxon>
        <taxon>Anguinidae</taxon>
        <taxon>Anguininae</taxon>
        <taxon>Ditylenchus</taxon>
    </lineage>
</organism>
<comment type="caution">
    <text evidence="1">The sequence shown here is derived from an EMBL/GenBank/DDBJ whole genome shotgun (WGS) entry which is preliminary data.</text>
</comment>
<accession>A0AAD4R518</accession>
<name>A0AAD4R518_9BILA</name>
<dbReference type="AlphaFoldDB" id="A0AAD4R518"/>
<reference evidence="1" key="1">
    <citation type="submission" date="2022-01" db="EMBL/GenBank/DDBJ databases">
        <title>Genome Sequence Resource for Two Populations of Ditylenchus destructor, the Migratory Endoparasitic Phytonematode.</title>
        <authorList>
            <person name="Zhang H."/>
            <person name="Lin R."/>
            <person name="Xie B."/>
        </authorList>
    </citation>
    <scope>NUCLEOTIDE SEQUENCE</scope>
    <source>
        <strain evidence="1">BazhouSP</strain>
    </source>
</reference>
<proteinExistence type="predicted"/>
<dbReference type="Proteomes" id="UP001201812">
    <property type="component" value="Unassembled WGS sequence"/>
</dbReference>
<keyword evidence="2" id="KW-1185">Reference proteome</keyword>